<dbReference type="EMBL" id="MIGB01000021">
    <property type="protein sequence ID" value="OSY38697.1"/>
    <property type="molecule type" value="Genomic_DNA"/>
</dbReference>
<dbReference type="InterPro" id="IPR013216">
    <property type="entry name" value="Methyltransf_11"/>
</dbReference>
<sequence>MSDVYAGLSTGYATRRRPDPRIAERIETALGAARTVVNVGAGAGSYEPADRRVLAVDPSTSMLAQRPAGAAPAVRATAEAVPVRDDGADAALAVLTVHHWSDAGAGLAELRRIAPRQVVLTWDPGVMARFWLVEEYLPDIVAAESELATLDEVVAGLRAPGGSVTVETVPVPADCTDGFLCAYWNRPESYLDPARRTAISAFARIPAAAVHDAVGRLSDDLATGRWDARHGHLRSLASVDPGYRLVTATRDGAGTGHG</sequence>
<dbReference type="GO" id="GO:0032259">
    <property type="term" value="P:methylation"/>
    <property type="evidence" value="ECO:0007669"/>
    <property type="project" value="UniProtKB-KW"/>
</dbReference>
<dbReference type="GO" id="GO:0008757">
    <property type="term" value="F:S-adenosylmethionine-dependent methyltransferase activity"/>
    <property type="evidence" value="ECO:0007669"/>
    <property type="project" value="InterPro"/>
</dbReference>
<keyword evidence="3" id="KW-1185">Reference proteome</keyword>
<comment type="caution">
    <text evidence="2">The sequence shown here is derived from an EMBL/GenBank/DDBJ whole genome shotgun (WGS) entry which is preliminary data.</text>
</comment>
<dbReference type="OrthoDB" id="9809391at2"/>
<dbReference type="InterPro" id="IPR029063">
    <property type="entry name" value="SAM-dependent_MTases_sf"/>
</dbReference>
<dbReference type="STRING" id="2074.BG845_03899"/>
<keyword evidence="2" id="KW-0808">Transferase</keyword>
<protein>
    <submittedName>
        <fullName evidence="2">Methyltransferase domain protein</fullName>
    </submittedName>
</protein>
<dbReference type="Proteomes" id="UP000194360">
    <property type="component" value="Unassembled WGS sequence"/>
</dbReference>
<dbReference type="SUPFAM" id="SSF53335">
    <property type="entry name" value="S-adenosyl-L-methionine-dependent methyltransferases"/>
    <property type="match status" value="1"/>
</dbReference>
<dbReference type="Gene3D" id="3.40.50.150">
    <property type="entry name" value="Vaccinia Virus protein VP39"/>
    <property type="match status" value="1"/>
</dbReference>
<reference evidence="2 3" key="1">
    <citation type="submission" date="2016-09" db="EMBL/GenBank/DDBJ databases">
        <title>Pseudonocardia autotrophica DSM535, a candidate organism with high potential of specific P450 cytochromes.</title>
        <authorList>
            <person name="Grumaz C."/>
            <person name="Vainshtein Y."/>
            <person name="Kirstahler P."/>
            <person name="Sohn K."/>
        </authorList>
    </citation>
    <scope>NUCLEOTIDE SEQUENCE [LARGE SCALE GENOMIC DNA]</scope>
    <source>
        <strain evidence="2 3">DSM 535</strain>
    </source>
</reference>
<feature type="domain" description="Methyltransferase type 11" evidence="1">
    <location>
        <begin position="38"/>
        <end position="113"/>
    </location>
</feature>
<name>A0A1Y2MV78_PSEAH</name>
<dbReference type="AlphaFoldDB" id="A0A1Y2MV78"/>
<dbReference type="Pfam" id="PF08241">
    <property type="entry name" value="Methyltransf_11"/>
    <property type="match status" value="1"/>
</dbReference>
<organism evidence="2 3">
    <name type="scientific">Pseudonocardia autotrophica</name>
    <name type="common">Amycolata autotrophica</name>
    <name type="synonym">Nocardia autotrophica</name>
    <dbReference type="NCBI Taxonomy" id="2074"/>
    <lineage>
        <taxon>Bacteria</taxon>
        <taxon>Bacillati</taxon>
        <taxon>Actinomycetota</taxon>
        <taxon>Actinomycetes</taxon>
        <taxon>Pseudonocardiales</taxon>
        <taxon>Pseudonocardiaceae</taxon>
        <taxon>Pseudonocardia</taxon>
    </lineage>
</organism>
<evidence type="ECO:0000313" key="3">
    <source>
        <dbReference type="Proteomes" id="UP000194360"/>
    </source>
</evidence>
<gene>
    <name evidence="2" type="ORF">BG845_03899</name>
</gene>
<accession>A0A1Y2MV78</accession>
<evidence type="ECO:0000313" key="2">
    <source>
        <dbReference type="EMBL" id="OSY38697.1"/>
    </source>
</evidence>
<proteinExistence type="predicted"/>
<evidence type="ECO:0000259" key="1">
    <source>
        <dbReference type="Pfam" id="PF08241"/>
    </source>
</evidence>
<keyword evidence="2" id="KW-0489">Methyltransferase</keyword>
<dbReference type="RefSeq" id="WP_085914097.1">
    <property type="nucleotide sequence ID" value="NZ_AP018920.1"/>
</dbReference>